<comment type="caution">
    <text evidence="2">The sequence shown here is derived from an EMBL/GenBank/DDBJ whole genome shotgun (WGS) entry which is preliminary data.</text>
</comment>
<evidence type="ECO:0000256" key="1">
    <source>
        <dbReference type="SAM" id="MobiDB-lite"/>
    </source>
</evidence>
<evidence type="ECO:0000313" key="2">
    <source>
        <dbReference type="EMBL" id="GEU59040.1"/>
    </source>
</evidence>
<feature type="compositionally biased region" description="Basic and acidic residues" evidence="1">
    <location>
        <begin position="148"/>
        <end position="175"/>
    </location>
</feature>
<dbReference type="AlphaFoldDB" id="A0A6L2LCW8"/>
<name>A0A6L2LCW8_TANCI</name>
<sequence>MKLIIKHILFDHNNVSKRLQSYHHVIKIDATLGNLKFTNKGSKDLIYGIVISLEMMSDAIKDSVDYLNYLAKSKGDQPVKGQGKGLLTKYGVEVVVENIEIIWVPKRKRTETVIEETCQSEEVPNRPSDSSSSLLSRSDDEIEDISSDDERTNVDDSKKADEEKAKDEKAKEDKAGVEQTIYEQFIIDNPDVSLNDALKDLAKIEIQSIVDTTISPKQQPPQTQPKRIKTKLILKKSRKPEEKVNVVKRLTTLEKKDEAISNIDHSRSIKKHSRLMDDFDKFAVKEGESLESVYERLTTLVNIMDLKFKHHVLASKAKKDAKNHDPLALLAHSNASSSQSHANSSYSSQPYYVKHPSLVGDYKDEYQGDLRGDSQEDKLTIAMMLLSRVITQKVDIQTKNASYGGNGNRNAGRQNKNQALNKPRVLNAKYFREQMMLAMKDEAESNLKEEENDFMLDNSYGEETIEELTVAVMLMAQIQFADYNAETVPSYDAKAISEVNASFMVHEQLSHVKCKTIIQTSDDDQIDCSIIFDDSYMENRYLEDIVDLEEKLSSHDQIVYNMGQLLRTIEMLRKKPNKDYDPFLKARLVYKNPERLKKAIAEQLKMYDGERLRNAKLTIDSLDSEENLKGCGRKLIENEKQNGSNWL</sequence>
<feature type="region of interest" description="Disordered" evidence="1">
    <location>
        <begin position="116"/>
        <end position="175"/>
    </location>
</feature>
<gene>
    <name evidence="2" type="ORF">Tci_031018</name>
</gene>
<reference evidence="2" key="1">
    <citation type="journal article" date="2019" name="Sci. Rep.">
        <title>Draft genome of Tanacetum cinerariifolium, the natural source of mosquito coil.</title>
        <authorList>
            <person name="Yamashiro T."/>
            <person name="Shiraishi A."/>
            <person name="Satake H."/>
            <person name="Nakayama K."/>
        </authorList>
    </citation>
    <scope>NUCLEOTIDE SEQUENCE</scope>
</reference>
<organism evidence="2">
    <name type="scientific">Tanacetum cinerariifolium</name>
    <name type="common">Dalmatian daisy</name>
    <name type="synonym">Chrysanthemum cinerariifolium</name>
    <dbReference type="NCBI Taxonomy" id="118510"/>
    <lineage>
        <taxon>Eukaryota</taxon>
        <taxon>Viridiplantae</taxon>
        <taxon>Streptophyta</taxon>
        <taxon>Embryophyta</taxon>
        <taxon>Tracheophyta</taxon>
        <taxon>Spermatophyta</taxon>
        <taxon>Magnoliopsida</taxon>
        <taxon>eudicotyledons</taxon>
        <taxon>Gunneridae</taxon>
        <taxon>Pentapetalae</taxon>
        <taxon>asterids</taxon>
        <taxon>campanulids</taxon>
        <taxon>Asterales</taxon>
        <taxon>Asteraceae</taxon>
        <taxon>Asteroideae</taxon>
        <taxon>Anthemideae</taxon>
        <taxon>Anthemidinae</taxon>
        <taxon>Tanacetum</taxon>
    </lineage>
</organism>
<protein>
    <submittedName>
        <fullName evidence="2">Uncharacterized protein</fullName>
    </submittedName>
</protein>
<proteinExistence type="predicted"/>
<dbReference type="EMBL" id="BKCJ010004103">
    <property type="protein sequence ID" value="GEU59040.1"/>
    <property type="molecule type" value="Genomic_DNA"/>
</dbReference>
<accession>A0A6L2LCW8</accession>